<evidence type="ECO:0000256" key="2">
    <source>
        <dbReference type="SAM" id="MobiDB-lite"/>
    </source>
</evidence>
<dbReference type="Pfam" id="PF01585">
    <property type="entry name" value="G-patch"/>
    <property type="match status" value="1"/>
</dbReference>
<reference evidence="4 5" key="1">
    <citation type="submission" date="2014-10" db="EMBL/GenBank/DDBJ databases">
        <title>Draft genome of the hookworm Ancylostoma caninum.</title>
        <authorList>
            <person name="Mitreva M."/>
        </authorList>
    </citation>
    <scope>NUCLEOTIDE SEQUENCE [LARGE SCALE GENOMIC DNA]</scope>
    <source>
        <strain evidence="4 5">Baltimore</strain>
    </source>
</reference>
<dbReference type="PANTHER" id="PTHR21032">
    <property type="entry name" value="G PATCH DOMAIN-CONTAINING PROTEIN 11"/>
    <property type="match status" value="1"/>
</dbReference>
<organism evidence="4 5">
    <name type="scientific">Ancylostoma caninum</name>
    <name type="common">Dog hookworm</name>
    <dbReference type="NCBI Taxonomy" id="29170"/>
    <lineage>
        <taxon>Eukaryota</taxon>
        <taxon>Metazoa</taxon>
        <taxon>Ecdysozoa</taxon>
        <taxon>Nematoda</taxon>
        <taxon>Chromadorea</taxon>
        <taxon>Rhabditida</taxon>
        <taxon>Rhabditina</taxon>
        <taxon>Rhabditomorpha</taxon>
        <taxon>Strongyloidea</taxon>
        <taxon>Ancylostomatidae</taxon>
        <taxon>Ancylostomatinae</taxon>
        <taxon>Ancylostoma</taxon>
    </lineage>
</organism>
<dbReference type="InterPro" id="IPR000467">
    <property type="entry name" value="G_patch_dom"/>
</dbReference>
<sequence>MAKMGFKPGMSLGKKKDEKVLREEALSKPVPETSKGFALMAKMGFKPGMSLGKKKDESDLGSGIKEPIALDVKSTRTGLGHDSERENQAKQRLMRNIEMMKRRAEQTVELIDDYRKRKRGMSNTKDLIRDILSSRKICVELDTRINIELPEQSWFWKSYKQVKNSDNDFGKHELNDADDDDDQRFCYANGKEAPQEVRFDELPDEELYERYAIYDRHTFTVFGVAVSSSTKKSLKFLNMSKDQARVLCVGDVRGQFEQLAKKISVINSKNGPFDILFCVGEFFGTDADNNESVMNGKVDFAIPTYILGPCSPSTSSFCPDESVEFSSTLTYLGKRGILNTASGLQIAYLSGVEGPTSSNFQFNEDDIEELLMPVRNQAGFLGVDVLVTSMWPAEACPSQIYLFFTGLKPRYHFAGTGIHYERQPYRYPPKSYPKSFS</sequence>
<dbReference type="EMBL" id="JOJR01000810">
    <property type="protein sequence ID" value="RCN34216.1"/>
    <property type="molecule type" value="Genomic_DNA"/>
</dbReference>
<evidence type="ECO:0000259" key="3">
    <source>
        <dbReference type="PROSITE" id="PS50174"/>
    </source>
</evidence>
<evidence type="ECO:0000313" key="5">
    <source>
        <dbReference type="Proteomes" id="UP000252519"/>
    </source>
</evidence>
<feature type="compositionally biased region" description="Basic and acidic residues" evidence="2">
    <location>
        <begin position="14"/>
        <end position="26"/>
    </location>
</feature>
<gene>
    <name evidence="4" type="ORF">ANCCAN_19943</name>
</gene>
<comment type="caution">
    <text evidence="4">The sequence shown here is derived from an EMBL/GenBank/DDBJ whole genome shotgun (WGS) entry which is preliminary data.</text>
</comment>
<keyword evidence="5" id="KW-1185">Reference proteome</keyword>
<dbReference type="GO" id="GO:0000776">
    <property type="term" value="C:kinetochore"/>
    <property type="evidence" value="ECO:0007669"/>
    <property type="project" value="TreeGrafter"/>
</dbReference>
<feature type="domain" description="G-patch" evidence="3">
    <location>
        <begin position="32"/>
        <end position="84"/>
    </location>
</feature>
<dbReference type="STRING" id="29170.A0A368FPW9"/>
<dbReference type="PROSITE" id="PS50174">
    <property type="entry name" value="G_PATCH"/>
    <property type="match status" value="1"/>
</dbReference>
<feature type="coiled-coil region" evidence="1">
    <location>
        <begin position="83"/>
        <end position="117"/>
    </location>
</feature>
<proteinExistence type="predicted"/>
<accession>A0A368FPW9</accession>
<dbReference type="AlphaFoldDB" id="A0A368FPW9"/>
<dbReference type="PANTHER" id="PTHR21032:SF0">
    <property type="entry name" value="G PATCH DOMAIN-CONTAINING PROTEIN 11"/>
    <property type="match status" value="1"/>
</dbReference>
<protein>
    <submittedName>
        <fullName evidence="4">G-patch domain protein</fullName>
    </submittedName>
</protein>
<dbReference type="OrthoDB" id="444325at2759"/>
<evidence type="ECO:0000313" key="4">
    <source>
        <dbReference type="EMBL" id="RCN34216.1"/>
    </source>
</evidence>
<dbReference type="Proteomes" id="UP000252519">
    <property type="component" value="Unassembled WGS sequence"/>
</dbReference>
<feature type="region of interest" description="Disordered" evidence="2">
    <location>
        <begin position="1"/>
        <end position="27"/>
    </location>
</feature>
<dbReference type="InterPro" id="IPR039249">
    <property type="entry name" value="GPATCH11"/>
</dbReference>
<dbReference type="CDD" id="cd07380">
    <property type="entry name" value="MPP_CWF19_N"/>
    <property type="match status" value="1"/>
</dbReference>
<dbReference type="SMART" id="SM00443">
    <property type="entry name" value="G_patch"/>
    <property type="match status" value="1"/>
</dbReference>
<evidence type="ECO:0000256" key="1">
    <source>
        <dbReference type="SAM" id="Coils"/>
    </source>
</evidence>
<dbReference type="GO" id="GO:0003676">
    <property type="term" value="F:nucleic acid binding"/>
    <property type="evidence" value="ECO:0007669"/>
    <property type="project" value="InterPro"/>
</dbReference>
<keyword evidence="1" id="KW-0175">Coiled coil</keyword>
<name>A0A368FPW9_ANCCA</name>